<evidence type="ECO:0000256" key="10">
    <source>
        <dbReference type="SAM" id="SignalP"/>
    </source>
</evidence>
<feature type="active site" description="Phosphoserine intermediate" evidence="7">
    <location>
        <position position="105"/>
    </location>
</feature>
<keyword evidence="10" id="KW-0732">Signal</keyword>
<dbReference type="PRINTS" id="PR00113">
    <property type="entry name" value="ALKPHPHTASE"/>
</dbReference>
<keyword evidence="12" id="KW-1185">Reference proteome</keyword>
<name>A0A259U186_9BACT</name>
<dbReference type="Proteomes" id="UP000216446">
    <property type="component" value="Unassembled WGS sequence"/>
</dbReference>
<evidence type="ECO:0000256" key="5">
    <source>
        <dbReference type="ARBA" id="ARBA00022833"/>
    </source>
</evidence>
<sequence length="458" mass="46510">MPRLPLALAAVLACTACSGPVSSPEASMPGTPAATASGDTFRAAPAARPADAPQNVVLFIADGFGPTSATMGASAAEALGRDWTLGTGLIGASETSPSEGRVTDSAAGATAYSCGIKTYNGAIGVGPDKAPCRTLLEAAEAKGLSTGLVATSRITHATPASFAAHVEQRSQEAEIASQMITSGVDVMFGGGLGFFTGREDGRDLLAELRASGATVATDGAGFDALSSTPAVAIMAPSHLAYEVDRDETDQPSLAEMTTRAMDLLGEAAGARGFFLMVEASRIDHAGHGNDPVGHLHDILAYDEALAAALDWASENGNTLIVATADHETGGMSLGRDGIYAWDPQPLLDANASMERIAEQIAGGADPVAAVRDGLGFDSLEDGVAEAIRGAASSGDRAALSTLVRDLASEPAGIGWTTGGHTAVDVGLYAWGPGMERFRGRLTNDEVGRRLFAALGLTP</sequence>
<evidence type="ECO:0000256" key="1">
    <source>
        <dbReference type="ARBA" id="ARBA00005984"/>
    </source>
</evidence>
<feature type="binding site" evidence="8">
    <location>
        <position position="62"/>
    </location>
    <ligand>
        <name>Mg(2+)</name>
        <dbReference type="ChEBI" id="CHEBI:18420"/>
    </ligand>
</feature>
<dbReference type="PANTHER" id="PTHR11596">
    <property type="entry name" value="ALKALINE PHOSPHATASE"/>
    <property type="match status" value="1"/>
</dbReference>
<dbReference type="EMBL" id="MQWB01000001">
    <property type="protein sequence ID" value="OZC03769.1"/>
    <property type="molecule type" value="Genomic_DNA"/>
</dbReference>
<keyword evidence="6 8" id="KW-0460">Magnesium</keyword>
<dbReference type="SUPFAM" id="SSF53649">
    <property type="entry name" value="Alkaline phosphatase-like"/>
    <property type="match status" value="1"/>
</dbReference>
<evidence type="ECO:0008006" key="13">
    <source>
        <dbReference type="Google" id="ProtNLM"/>
    </source>
</evidence>
<comment type="similarity">
    <text evidence="1 9">Belongs to the alkaline phosphatase family.</text>
</comment>
<evidence type="ECO:0000256" key="2">
    <source>
        <dbReference type="ARBA" id="ARBA00022553"/>
    </source>
</evidence>
<proteinExistence type="inferred from homology"/>
<dbReference type="Gene3D" id="1.10.60.40">
    <property type="match status" value="1"/>
</dbReference>
<dbReference type="Gene3D" id="3.40.720.10">
    <property type="entry name" value="Alkaline Phosphatase, subunit A"/>
    <property type="match status" value="1"/>
</dbReference>
<protein>
    <recommendedName>
        <fullName evidence="13">Alkaline phosphatase</fullName>
    </recommendedName>
</protein>
<feature type="binding site" evidence="8">
    <location>
        <position position="325"/>
    </location>
    <ligand>
        <name>Zn(2+)</name>
        <dbReference type="ChEBI" id="CHEBI:29105"/>
        <label>2</label>
    </ligand>
</feature>
<dbReference type="PROSITE" id="PS00123">
    <property type="entry name" value="ALKALINE_PHOSPHATASE"/>
    <property type="match status" value="1"/>
</dbReference>
<dbReference type="InterPro" id="IPR001952">
    <property type="entry name" value="Alkaline_phosphatase"/>
</dbReference>
<evidence type="ECO:0000256" key="3">
    <source>
        <dbReference type="ARBA" id="ARBA00022723"/>
    </source>
</evidence>
<comment type="cofactor">
    <cofactor evidence="8">
        <name>Zn(2+)</name>
        <dbReference type="ChEBI" id="CHEBI:29105"/>
    </cofactor>
    <text evidence="8">Binds 2 Zn(2+) ions.</text>
</comment>
<keyword evidence="5 8" id="KW-0862">Zinc</keyword>
<reference evidence="11 12" key="1">
    <citation type="submission" date="2016-11" db="EMBL/GenBank/DDBJ databases">
        <title>Study of marine rhodopsin-containing bacteria.</title>
        <authorList>
            <person name="Yoshizawa S."/>
            <person name="Kumagai Y."/>
            <person name="Kogure K."/>
        </authorList>
    </citation>
    <scope>NUCLEOTIDE SEQUENCE [LARGE SCALE GENOMIC DNA]</scope>
    <source>
        <strain evidence="11 12">SG-29</strain>
    </source>
</reference>
<dbReference type="OrthoDB" id="9794455at2"/>
<gene>
    <name evidence="11" type="ORF">BSZ36_12715</name>
</gene>
<keyword evidence="3 8" id="KW-0479">Metal-binding</keyword>
<evidence type="ECO:0000313" key="12">
    <source>
        <dbReference type="Proteomes" id="UP000216446"/>
    </source>
</evidence>
<comment type="caution">
    <text evidence="11">The sequence shown here is derived from an EMBL/GenBank/DDBJ whole genome shotgun (WGS) entry which is preliminary data.</text>
</comment>
<dbReference type="CDD" id="cd16012">
    <property type="entry name" value="ALP"/>
    <property type="match status" value="1"/>
</dbReference>
<dbReference type="InParanoid" id="A0A259U186"/>
<feature type="binding site" evidence="8">
    <location>
        <position position="420"/>
    </location>
    <ligand>
        <name>Zn(2+)</name>
        <dbReference type="ChEBI" id="CHEBI:29105"/>
        <label>2</label>
    </ligand>
</feature>
<keyword evidence="2" id="KW-0597">Phosphoprotein</keyword>
<evidence type="ECO:0000256" key="7">
    <source>
        <dbReference type="PIRSR" id="PIRSR601952-1"/>
    </source>
</evidence>
<feature type="chain" id="PRO_5012853580" description="Alkaline phosphatase" evidence="10">
    <location>
        <begin position="24"/>
        <end position="458"/>
    </location>
</feature>
<keyword evidence="4" id="KW-0378">Hydrolase</keyword>
<dbReference type="InterPro" id="IPR017850">
    <property type="entry name" value="Alkaline_phosphatase_core_sf"/>
</dbReference>
<comment type="cofactor">
    <cofactor evidence="8">
        <name>Mg(2+)</name>
        <dbReference type="ChEBI" id="CHEBI:18420"/>
    </cofactor>
    <text evidence="8">Binds 1 Mg(2+) ion.</text>
</comment>
<feature type="binding site" evidence="8">
    <location>
        <position position="62"/>
    </location>
    <ligand>
        <name>Zn(2+)</name>
        <dbReference type="ChEBI" id="CHEBI:29105"/>
        <label>2</label>
    </ligand>
</feature>
<accession>A0A259U186</accession>
<feature type="binding site" evidence="8">
    <location>
        <position position="158"/>
    </location>
    <ligand>
        <name>Mg(2+)</name>
        <dbReference type="ChEBI" id="CHEBI:18420"/>
    </ligand>
</feature>
<dbReference type="AlphaFoldDB" id="A0A259U186"/>
<feature type="binding site" evidence="8">
    <location>
        <position position="278"/>
    </location>
    <ligand>
        <name>Mg(2+)</name>
        <dbReference type="ChEBI" id="CHEBI:18420"/>
    </ligand>
</feature>
<feature type="signal peptide" evidence="10">
    <location>
        <begin position="1"/>
        <end position="23"/>
    </location>
</feature>
<feature type="binding site" evidence="8">
    <location>
        <position position="156"/>
    </location>
    <ligand>
        <name>Mg(2+)</name>
        <dbReference type="ChEBI" id="CHEBI:18420"/>
    </ligand>
</feature>
<evidence type="ECO:0000256" key="9">
    <source>
        <dbReference type="RuleBase" id="RU003946"/>
    </source>
</evidence>
<evidence type="ECO:0000256" key="4">
    <source>
        <dbReference type="ARBA" id="ARBA00022801"/>
    </source>
</evidence>
<feature type="binding site" evidence="8">
    <location>
        <position position="326"/>
    </location>
    <ligand>
        <name>Zn(2+)</name>
        <dbReference type="ChEBI" id="CHEBI:29105"/>
        <label>2</label>
    </ligand>
</feature>
<organism evidence="11 12">
    <name type="scientific">Rubricoccus marinus</name>
    <dbReference type="NCBI Taxonomy" id="716817"/>
    <lineage>
        <taxon>Bacteria</taxon>
        <taxon>Pseudomonadati</taxon>
        <taxon>Rhodothermota</taxon>
        <taxon>Rhodothermia</taxon>
        <taxon>Rhodothermales</taxon>
        <taxon>Rubricoccaceae</taxon>
        <taxon>Rubricoccus</taxon>
    </lineage>
</organism>
<dbReference type="RefSeq" id="WP_094549504.1">
    <property type="nucleotide sequence ID" value="NZ_MQWB01000001.1"/>
</dbReference>
<feature type="binding site" evidence="8">
    <location>
        <position position="283"/>
    </location>
    <ligand>
        <name>Zn(2+)</name>
        <dbReference type="ChEBI" id="CHEBI:29105"/>
        <label>2</label>
    </ligand>
</feature>
<feature type="binding site" evidence="8">
    <location>
        <position position="287"/>
    </location>
    <ligand>
        <name>Zn(2+)</name>
        <dbReference type="ChEBI" id="CHEBI:29105"/>
        <label>2</label>
    </ligand>
</feature>
<evidence type="ECO:0000313" key="11">
    <source>
        <dbReference type="EMBL" id="OZC03769.1"/>
    </source>
</evidence>
<dbReference type="GO" id="GO:0004035">
    <property type="term" value="F:alkaline phosphatase activity"/>
    <property type="evidence" value="ECO:0007669"/>
    <property type="project" value="TreeGrafter"/>
</dbReference>
<dbReference type="FunCoup" id="A0A259U186">
    <property type="interactions" value="241"/>
</dbReference>
<dbReference type="GO" id="GO:0046872">
    <property type="term" value="F:metal ion binding"/>
    <property type="evidence" value="ECO:0007669"/>
    <property type="project" value="UniProtKB-KW"/>
</dbReference>
<dbReference type="SMART" id="SM00098">
    <property type="entry name" value="alkPPc"/>
    <property type="match status" value="1"/>
</dbReference>
<evidence type="ECO:0000256" key="8">
    <source>
        <dbReference type="PIRSR" id="PIRSR601952-2"/>
    </source>
</evidence>
<evidence type="ECO:0000256" key="6">
    <source>
        <dbReference type="ARBA" id="ARBA00022842"/>
    </source>
</evidence>
<dbReference type="InterPro" id="IPR018299">
    <property type="entry name" value="Alkaline_phosphatase_AS"/>
</dbReference>
<dbReference type="Pfam" id="PF00245">
    <property type="entry name" value="Alk_phosphatase"/>
    <property type="match status" value="1"/>
</dbReference>
<dbReference type="PANTHER" id="PTHR11596:SF5">
    <property type="entry name" value="ALKALINE PHOSPHATASE"/>
    <property type="match status" value="1"/>
</dbReference>